<evidence type="ECO:0000256" key="8">
    <source>
        <dbReference type="SAM" id="MobiDB-lite"/>
    </source>
</evidence>
<proteinExistence type="inferred from homology"/>
<comment type="similarity">
    <text evidence="2">Belongs to the NASP family.</text>
</comment>
<dbReference type="PANTHER" id="PTHR15081">
    <property type="entry name" value="NUCLEAR AUTOANTIGENIC SPERM PROTEIN NASP -RELATED"/>
    <property type="match status" value="1"/>
</dbReference>
<evidence type="ECO:0000256" key="1">
    <source>
        <dbReference type="ARBA" id="ARBA00004123"/>
    </source>
</evidence>
<evidence type="ECO:0000256" key="3">
    <source>
        <dbReference type="ARBA" id="ARBA00022737"/>
    </source>
</evidence>
<reference evidence="10 11" key="1">
    <citation type="journal article" date="2024" name="Nat. Commun.">
        <title>Phylogenomics reveals the evolutionary origins of lichenization in chlorophyte algae.</title>
        <authorList>
            <person name="Puginier C."/>
            <person name="Libourel C."/>
            <person name="Otte J."/>
            <person name="Skaloud P."/>
            <person name="Haon M."/>
            <person name="Grisel S."/>
            <person name="Petersen M."/>
            <person name="Berrin J.G."/>
            <person name="Delaux P.M."/>
            <person name="Dal Grande F."/>
            <person name="Keller J."/>
        </authorList>
    </citation>
    <scope>NUCLEOTIDE SEQUENCE [LARGE SCALE GENOMIC DNA]</scope>
    <source>
        <strain evidence="10 11">SAG 216-7</strain>
    </source>
</reference>
<protein>
    <recommendedName>
        <fullName evidence="9">Tetratricopeptide SHNi-TPR domain-containing protein</fullName>
    </recommendedName>
</protein>
<evidence type="ECO:0000256" key="7">
    <source>
        <dbReference type="SAM" id="Coils"/>
    </source>
</evidence>
<keyword evidence="3" id="KW-0677">Repeat</keyword>
<evidence type="ECO:0000256" key="4">
    <source>
        <dbReference type="ARBA" id="ARBA00022803"/>
    </source>
</evidence>
<dbReference type="SMART" id="SM00028">
    <property type="entry name" value="TPR"/>
    <property type="match status" value="3"/>
</dbReference>
<feature type="compositionally biased region" description="Acidic residues" evidence="8">
    <location>
        <begin position="128"/>
        <end position="160"/>
    </location>
</feature>
<evidence type="ECO:0000256" key="5">
    <source>
        <dbReference type="ARBA" id="ARBA00023242"/>
    </source>
</evidence>
<feature type="region of interest" description="Disordered" evidence="8">
    <location>
        <begin position="89"/>
        <end position="160"/>
    </location>
</feature>
<dbReference type="EMBL" id="JALJOT010000012">
    <property type="protein sequence ID" value="KAK9904895.1"/>
    <property type="molecule type" value="Genomic_DNA"/>
</dbReference>
<dbReference type="Gene3D" id="1.25.40.10">
    <property type="entry name" value="Tetratricopeptide repeat domain"/>
    <property type="match status" value="1"/>
</dbReference>
<dbReference type="SUPFAM" id="SSF48452">
    <property type="entry name" value="TPR-like"/>
    <property type="match status" value="1"/>
</dbReference>
<dbReference type="PROSITE" id="PS50005">
    <property type="entry name" value="TPR"/>
    <property type="match status" value="1"/>
</dbReference>
<keyword evidence="7" id="KW-0175">Coiled coil</keyword>
<feature type="compositionally biased region" description="Basic and acidic residues" evidence="8">
    <location>
        <begin position="105"/>
        <end position="123"/>
    </location>
</feature>
<organism evidence="10 11">
    <name type="scientific">Coccomyxa subellipsoidea</name>
    <dbReference type="NCBI Taxonomy" id="248742"/>
    <lineage>
        <taxon>Eukaryota</taxon>
        <taxon>Viridiplantae</taxon>
        <taxon>Chlorophyta</taxon>
        <taxon>core chlorophytes</taxon>
        <taxon>Trebouxiophyceae</taxon>
        <taxon>Trebouxiophyceae incertae sedis</taxon>
        <taxon>Coccomyxaceae</taxon>
        <taxon>Coccomyxa</taxon>
    </lineage>
</organism>
<evidence type="ECO:0000256" key="2">
    <source>
        <dbReference type="ARBA" id="ARBA00008402"/>
    </source>
</evidence>
<name>A0ABR2YGC3_9CHLO</name>
<dbReference type="PANTHER" id="PTHR15081:SF1">
    <property type="entry name" value="NUCLEAR AUTOANTIGENIC SPERM PROTEIN"/>
    <property type="match status" value="1"/>
</dbReference>
<dbReference type="InterPro" id="IPR019734">
    <property type="entry name" value="TPR_rpt"/>
</dbReference>
<dbReference type="InterPro" id="IPR011990">
    <property type="entry name" value="TPR-like_helical_dom_sf"/>
</dbReference>
<dbReference type="Proteomes" id="UP001491310">
    <property type="component" value="Unassembled WGS sequence"/>
</dbReference>
<keyword evidence="11" id="KW-1185">Reference proteome</keyword>
<evidence type="ECO:0000313" key="11">
    <source>
        <dbReference type="Proteomes" id="UP001491310"/>
    </source>
</evidence>
<keyword evidence="5" id="KW-0539">Nucleus</keyword>
<evidence type="ECO:0000259" key="9">
    <source>
        <dbReference type="Pfam" id="PF10516"/>
    </source>
</evidence>
<gene>
    <name evidence="10" type="ORF">WJX75_005048</name>
</gene>
<feature type="region of interest" description="Disordered" evidence="8">
    <location>
        <begin position="500"/>
        <end position="519"/>
    </location>
</feature>
<dbReference type="InterPro" id="IPR019544">
    <property type="entry name" value="Tetratricopeptide_SHNi-TPR_dom"/>
</dbReference>
<feature type="repeat" description="TPR" evidence="6">
    <location>
        <begin position="186"/>
        <end position="219"/>
    </location>
</feature>
<evidence type="ECO:0000256" key="6">
    <source>
        <dbReference type="PROSITE-ProRule" id="PRU00339"/>
    </source>
</evidence>
<dbReference type="InterPro" id="IPR051730">
    <property type="entry name" value="NASP-like"/>
</dbReference>
<feature type="coiled-coil region" evidence="7">
    <location>
        <begin position="300"/>
        <end position="341"/>
    </location>
</feature>
<feature type="region of interest" description="Disordered" evidence="8">
    <location>
        <begin position="389"/>
        <end position="409"/>
    </location>
</feature>
<keyword evidence="4 6" id="KW-0802">TPR repeat</keyword>
<evidence type="ECO:0000313" key="10">
    <source>
        <dbReference type="EMBL" id="KAK9904895.1"/>
    </source>
</evidence>
<comment type="subcellular location">
    <subcellularLocation>
        <location evidence="1">Nucleus</location>
    </subcellularLocation>
</comment>
<accession>A0ABR2YGC3</accession>
<sequence>MASDTAGPSAQATPEEVQKAIGSYERGVQHLRDGRLDLAVEDLGEALQIRIKAHGDLAPECAQFYLHYGEALFQKAQAETDIFGASLQKTSRQQDEDEAAEEAEEQGHGKGRDDEKENVDAKGKAPMAEEDIAEEEEEEEAAQEGADEDEDADEDDEGDSDDMKLAWEMLEVARTICPKDQPLLLADVLLLLGDLGMETERFESAMTDYEQALGVLKQNLQADDRRIAEAHYKLSLTLHFLDNPEDALTHARAAVAVCNARIAGLTPAAAAAAAAPADAAAAPEPAPFADAPAPAAQDAALAAQREIADLKGVLEDLAAKVEELEGAVRENESTRNALKAAFSRLAAVQGGSEGASGSSGSVAAGAQPAGGVINLGVVGRGSKRINLQPVSAAAAPSTDGAPKPKRSLEDMMGSGAAITIGFGAPLSVPAGFGAAGSSTPSTVAPEAAGTAAKKAKQELQERVDNAQNKGAAGAAAAAKPAALPAFLQTSSVAALYGNGQKANADGLGQADEQAKSEAS</sequence>
<dbReference type="Pfam" id="PF10516">
    <property type="entry name" value="SHNi-TPR"/>
    <property type="match status" value="1"/>
</dbReference>
<feature type="compositionally biased region" description="Acidic residues" evidence="8">
    <location>
        <begin position="95"/>
        <end position="104"/>
    </location>
</feature>
<feature type="domain" description="Tetratricopeptide SHNi-TPR" evidence="9">
    <location>
        <begin position="186"/>
        <end position="222"/>
    </location>
</feature>
<comment type="caution">
    <text evidence="10">The sequence shown here is derived from an EMBL/GenBank/DDBJ whole genome shotgun (WGS) entry which is preliminary data.</text>
</comment>